<dbReference type="EMBL" id="CAJVPI010000169">
    <property type="protein sequence ID" value="CAG8493418.1"/>
    <property type="molecule type" value="Genomic_DNA"/>
</dbReference>
<feature type="compositionally biased region" description="Basic and acidic residues" evidence="1">
    <location>
        <begin position="75"/>
        <end position="90"/>
    </location>
</feature>
<feature type="compositionally biased region" description="Polar residues" evidence="1">
    <location>
        <begin position="61"/>
        <end position="74"/>
    </location>
</feature>
<proteinExistence type="predicted"/>
<feature type="region of interest" description="Disordered" evidence="1">
    <location>
        <begin position="57"/>
        <end position="115"/>
    </location>
</feature>
<sequence>MDETYNNDFCQQLQISKDRNAVRNRRDCGVTAETSASLIDNCMGRRLFPVGIPCQTEENDTGLSSPNAKTLGQSNHDDGNRHKSSSNDDKHHRKTTKTNITDTRQPQADNEFESRKNTSVAVVSFECCPNRRKIKAFEPSLGELFRVGSFVGTFGTSKWTTEEPTTPCHLVFPNRFPTPKIENRTPMYNVSEDNGPCESSDACNSSFMLVEKIKNGYDRYRIATSVCHDIWSESKGLDITDLTDDMEGIKEFGFNHIIVVGERDYGMLFLDCYGRIFDWDHINFLLWPLGNYLENKLDEHKNVAWSVENGSVTEFKI</sequence>
<comment type="caution">
    <text evidence="2">The sequence shown here is derived from an EMBL/GenBank/DDBJ whole genome shotgun (WGS) entry which is preliminary data.</text>
</comment>
<name>A0A9N8WQT8_9GLOM</name>
<feature type="compositionally biased region" description="Polar residues" evidence="1">
    <location>
        <begin position="97"/>
        <end position="108"/>
    </location>
</feature>
<keyword evidence="3" id="KW-1185">Reference proteome</keyword>
<reference evidence="2" key="1">
    <citation type="submission" date="2021-06" db="EMBL/GenBank/DDBJ databases">
        <authorList>
            <person name="Kallberg Y."/>
            <person name="Tangrot J."/>
            <person name="Rosling A."/>
        </authorList>
    </citation>
    <scope>NUCLEOTIDE SEQUENCE</scope>
    <source>
        <strain evidence="2">BR232B</strain>
    </source>
</reference>
<evidence type="ECO:0000313" key="3">
    <source>
        <dbReference type="Proteomes" id="UP000789739"/>
    </source>
</evidence>
<gene>
    <name evidence="2" type="ORF">PBRASI_LOCUS2228</name>
</gene>
<protein>
    <submittedName>
        <fullName evidence="2">6432_t:CDS:1</fullName>
    </submittedName>
</protein>
<dbReference type="Proteomes" id="UP000789739">
    <property type="component" value="Unassembled WGS sequence"/>
</dbReference>
<organism evidence="2 3">
    <name type="scientific">Paraglomus brasilianum</name>
    <dbReference type="NCBI Taxonomy" id="144538"/>
    <lineage>
        <taxon>Eukaryota</taxon>
        <taxon>Fungi</taxon>
        <taxon>Fungi incertae sedis</taxon>
        <taxon>Mucoromycota</taxon>
        <taxon>Glomeromycotina</taxon>
        <taxon>Glomeromycetes</taxon>
        <taxon>Paraglomerales</taxon>
        <taxon>Paraglomeraceae</taxon>
        <taxon>Paraglomus</taxon>
    </lineage>
</organism>
<dbReference type="OrthoDB" id="2427606at2759"/>
<evidence type="ECO:0000313" key="2">
    <source>
        <dbReference type="EMBL" id="CAG8493418.1"/>
    </source>
</evidence>
<feature type="non-terminal residue" evidence="2">
    <location>
        <position position="1"/>
    </location>
</feature>
<evidence type="ECO:0000256" key="1">
    <source>
        <dbReference type="SAM" id="MobiDB-lite"/>
    </source>
</evidence>
<accession>A0A9N8WQT8</accession>
<dbReference type="AlphaFoldDB" id="A0A9N8WQT8"/>